<dbReference type="Bgee" id="FBgn0271234">
    <property type="expression patterns" value="Expressed in male reproductive system and 1 other cell type or tissue"/>
</dbReference>
<evidence type="ECO:0000256" key="3">
    <source>
        <dbReference type="ARBA" id="ARBA00022676"/>
    </source>
</evidence>
<keyword evidence="3" id="KW-0328">Glycosyltransferase</keyword>
<name>A0A0R3NYS2_DROPS</name>
<dbReference type="InterPro" id="IPR029044">
    <property type="entry name" value="Nucleotide-diphossugar_trans"/>
</dbReference>
<comment type="subcellular location">
    <subcellularLocation>
        <location evidence="1">Golgi apparatus membrane</location>
        <topology evidence="1">Single-pass type II membrane protein</topology>
    </subcellularLocation>
</comment>
<sequence>MILRYFTNGLLRLLFMTLIVTLIGIITLTYNWPKGADVESVPQSTVGAAEDPEPTAASSEPLASIRLDDVLLAEPRPTPGQSIFFHETSCYDVKNKNLNILKLTARQACAIESAALHNPNFQVFVLFVDRKYSHVVDPNVGNRSIQQPLFDAILSYSNVHLRRLNLWRYAAGTPMEEWLREGNLFRSRYLVSHISDFLRYLTLFRYGGLYLDMDVVVLRSMEDIPPNYTGAESDTFLAAGIMNLAASGFGHQIAASCLHDFQTNFDGNVWGQNGPEVITRVAQQICGTKNISVMQTNRKRCLGFKVFGRGAFYAVTSDKWLNFFNPHKLEETLARTKDSYAVHVWNSQSEKKPIKIGSTCAYAKYAEKNCPRAYHAAGEYF</sequence>
<gene>
    <name evidence="9" type="primary">LOC26532247</name>
</gene>
<dbReference type="SUPFAM" id="SSF53448">
    <property type="entry name" value="Nucleotide-diphospho-sugar transferases"/>
    <property type="match status" value="1"/>
</dbReference>
<dbReference type="GO" id="GO:0000139">
    <property type="term" value="C:Golgi membrane"/>
    <property type="evidence" value="ECO:0007669"/>
    <property type="project" value="UniProtKB-SubCell"/>
</dbReference>
<dbReference type="eggNOG" id="KOG1928">
    <property type="taxonomic scope" value="Eukaryota"/>
</dbReference>
<dbReference type="Proteomes" id="UP000001819">
    <property type="component" value="Chromosome 4"/>
</dbReference>
<dbReference type="RefSeq" id="XP_015036235.1">
    <property type="nucleotide sequence ID" value="XM_015180749.2"/>
</dbReference>
<keyword evidence="6" id="KW-0472">Membrane</keyword>
<dbReference type="KEGG" id="dpo:26532247"/>
<dbReference type="AlphaFoldDB" id="A0A0R3NYS2"/>
<evidence type="ECO:0000256" key="4">
    <source>
        <dbReference type="ARBA" id="ARBA00022679"/>
    </source>
</evidence>
<reference evidence="9" key="1">
    <citation type="submission" date="2025-08" db="UniProtKB">
        <authorList>
            <consortium name="RefSeq"/>
        </authorList>
    </citation>
    <scope>IDENTIFICATION</scope>
    <source>
        <strain evidence="9">MV-25-SWS-2005</strain>
        <tissue evidence="9">Whole body</tissue>
    </source>
</reference>
<dbReference type="ExpressionAtlas" id="A0A0R3NYS2">
    <property type="expression patterns" value="baseline"/>
</dbReference>
<dbReference type="InterPro" id="IPR007652">
    <property type="entry name" value="A1-4-GlycosylTfrase_dom"/>
</dbReference>
<dbReference type="InterPro" id="IPR007577">
    <property type="entry name" value="GlycoTrfase_DXD_sugar-bd_CS"/>
</dbReference>
<comment type="similarity">
    <text evidence="2">Belongs to the glycosyltransferase 32 family.</text>
</comment>
<dbReference type="Gene3D" id="3.90.550.20">
    <property type="match status" value="1"/>
</dbReference>
<accession>A0A0R3NYS2</accession>
<dbReference type="GO" id="GO:0035248">
    <property type="term" value="F:alpha-1,4-N-acetylgalactosaminyltransferase activity"/>
    <property type="evidence" value="ECO:0007669"/>
    <property type="project" value="TreeGrafter"/>
</dbReference>
<dbReference type="STRING" id="46245.A0A0R3NYS2"/>
<dbReference type="GeneID" id="26532247"/>
<protein>
    <submittedName>
        <fullName evidence="9">Lactosylceramide 4-alpha-galactosyltransferase-like</fullName>
    </submittedName>
</protein>
<keyword evidence="5" id="KW-0333">Golgi apparatus</keyword>
<evidence type="ECO:0000256" key="2">
    <source>
        <dbReference type="ARBA" id="ARBA00009003"/>
    </source>
</evidence>
<evidence type="ECO:0000259" key="7">
    <source>
        <dbReference type="Pfam" id="PF04572"/>
    </source>
</evidence>
<dbReference type="PANTHER" id="PTHR12042">
    <property type="entry name" value="LACTOSYLCERAMIDE 4-ALPHA-GALACTOSYLTRANSFERASE ALPHA- 1,4-GALACTOSYLTRANSFERASE"/>
    <property type="match status" value="1"/>
</dbReference>
<accession>A0A6I8V8U9</accession>
<keyword evidence="4" id="KW-0808">Transferase</keyword>
<proteinExistence type="inferred from homology"/>
<dbReference type="InParanoid" id="A0A0R3NYS2"/>
<organism evidence="8 9">
    <name type="scientific">Drosophila pseudoobscura pseudoobscura</name>
    <name type="common">Fruit fly</name>
    <dbReference type="NCBI Taxonomy" id="46245"/>
    <lineage>
        <taxon>Eukaryota</taxon>
        <taxon>Metazoa</taxon>
        <taxon>Ecdysozoa</taxon>
        <taxon>Arthropoda</taxon>
        <taxon>Hexapoda</taxon>
        <taxon>Insecta</taxon>
        <taxon>Pterygota</taxon>
        <taxon>Neoptera</taxon>
        <taxon>Endopterygota</taxon>
        <taxon>Diptera</taxon>
        <taxon>Brachycera</taxon>
        <taxon>Muscomorpha</taxon>
        <taxon>Ephydroidea</taxon>
        <taxon>Drosophilidae</taxon>
        <taxon>Drosophila</taxon>
        <taxon>Sophophora</taxon>
    </lineage>
</organism>
<evidence type="ECO:0000256" key="1">
    <source>
        <dbReference type="ARBA" id="ARBA00004323"/>
    </source>
</evidence>
<feature type="domain" description="Alpha 1,4-glycosyltransferase" evidence="7">
    <location>
        <begin position="247"/>
        <end position="376"/>
    </location>
</feature>
<dbReference type="Pfam" id="PF04488">
    <property type="entry name" value="Gly_transf_sug"/>
    <property type="match status" value="1"/>
</dbReference>
<dbReference type="InterPro" id="IPR051981">
    <property type="entry name" value="Glycosyltransf_32"/>
</dbReference>
<dbReference type="PANTHER" id="PTHR12042:SF21">
    <property type="entry name" value="ALPHA1,4-GALACTOSYLTRANSFERASE 1-RELATED"/>
    <property type="match status" value="1"/>
</dbReference>
<evidence type="ECO:0000313" key="9">
    <source>
        <dbReference type="RefSeq" id="XP_015036235.1"/>
    </source>
</evidence>
<dbReference type="Pfam" id="PF04572">
    <property type="entry name" value="Gb3_synth"/>
    <property type="match status" value="1"/>
</dbReference>
<keyword evidence="8" id="KW-1185">Reference proteome</keyword>
<evidence type="ECO:0000256" key="5">
    <source>
        <dbReference type="ARBA" id="ARBA00023034"/>
    </source>
</evidence>
<evidence type="ECO:0000256" key="6">
    <source>
        <dbReference type="ARBA" id="ARBA00023136"/>
    </source>
</evidence>
<evidence type="ECO:0000313" key="8">
    <source>
        <dbReference type="Proteomes" id="UP000001819"/>
    </source>
</evidence>
<dbReference type="GO" id="GO:0006688">
    <property type="term" value="P:glycosphingolipid biosynthetic process"/>
    <property type="evidence" value="ECO:0007669"/>
    <property type="project" value="TreeGrafter"/>
</dbReference>